<dbReference type="Proteomes" id="UP000031967">
    <property type="component" value="Unassembled WGS sequence"/>
</dbReference>
<keyword evidence="2" id="KW-1185">Reference proteome</keyword>
<dbReference type="EMBL" id="JXAK01000065">
    <property type="protein sequence ID" value="KIL38335.1"/>
    <property type="molecule type" value="Genomic_DNA"/>
</dbReference>
<accession>A0ABR5ACL9</accession>
<evidence type="ECO:0000313" key="1">
    <source>
        <dbReference type="EMBL" id="KIL38335.1"/>
    </source>
</evidence>
<dbReference type="NCBIfam" id="NF047446">
    <property type="entry name" value="barrel_OmpL47"/>
    <property type="match status" value="1"/>
</dbReference>
<dbReference type="InterPro" id="IPR013783">
    <property type="entry name" value="Ig-like_fold"/>
</dbReference>
<protein>
    <recommendedName>
        <fullName evidence="3">Bacterial Ig-like domain-containing protein</fullName>
    </recommendedName>
</protein>
<dbReference type="RefSeq" id="WP_041051422.1">
    <property type="nucleotide sequence ID" value="NZ_JXAK01000065.1"/>
</dbReference>
<evidence type="ECO:0000313" key="2">
    <source>
        <dbReference type="Proteomes" id="UP000031967"/>
    </source>
</evidence>
<evidence type="ECO:0008006" key="3">
    <source>
        <dbReference type="Google" id="ProtNLM"/>
    </source>
</evidence>
<dbReference type="Gene3D" id="3.30.1920.20">
    <property type="match status" value="1"/>
</dbReference>
<dbReference type="InterPro" id="IPR058094">
    <property type="entry name" value="Ig-like_OmpL47-like"/>
</dbReference>
<organism evidence="1 2">
    <name type="scientific">Gordoniibacillus kamchatkensis</name>
    <dbReference type="NCBI Taxonomy" id="1590651"/>
    <lineage>
        <taxon>Bacteria</taxon>
        <taxon>Bacillati</taxon>
        <taxon>Bacillota</taxon>
        <taxon>Bacilli</taxon>
        <taxon>Bacillales</taxon>
        <taxon>Paenibacillaceae</taxon>
        <taxon>Gordoniibacillus</taxon>
    </lineage>
</organism>
<dbReference type="Gene3D" id="2.60.40.10">
    <property type="entry name" value="Immunoglobulins"/>
    <property type="match status" value="1"/>
</dbReference>
<sequence>MEDVKTIDIKLDTTAPVTANNAPAGWVNKDVTVTLTASDSGSGVASTCYTVDGGAVQEGTSVVITAEGKHVISYWSVDKAGNVESPHTAVVQIDKTAPTLKVVMDKTVLWPPNHQMNTVTASVYADDSLSGIASVVLTSVTSSEPDNGLGDGDLPNDIQGADIGSMDTQFDLRAERAGSGNGRIYTITYTALDHAGNKTTAASTVTVPHSQSGK</sequence>
<name>A0ABR5ACL9_9BACL</name>
<reference evidence="1 2" key="1">
    <citation type="submission" date="2014-12" db="EMBL/GenBank/DDBJ databases">
        <title>Draft genome sequence of Paenibacillus kamchatkensis strain B-2647.</title>
        <authorList>
            <person name="Karlyshev A.V."/>
            <person name="Kudryashova E.B."/>
        </authorList>
    </citation>
    <scope>NUCLEOTIDE SEQUENCE [LARGE SCALE GENOMIC DNA]</scope>
    <source>
        <strain evidence="1 2">VKM B-2647</strain>
    </source>
</reference>
<proteinExistence type="predicted"/>
<comment type="caution">
    <text evidence="1">The sequence shown here is derived from an EMBL/GenBank/DDBJ whole genome shotgun (WGS) entry which is preliminary data.</text>
</comment>
<gene>
    <name evidence="1" type="ORF">SD70_27070</name>
</gene>